<dbReference type="AlphaFoldDB" id="A0A853G3B7"/>
<dbReference type="GO" id="GO:0016740">
    <property type="term" value="F:transferase activity"/>
    <property type="evidence" value="ECO:0007669"/>
    <property type="project" value="UniProtKB-KW"/>
</dbReference>
<keyword evidence="2" id="KW-0808">Transferase</keyword>
<reference evidence="2 3" key="1">
    <citation type="submission" date="2020-05" db="EMBL/GenBank/DDBJ databases">
        <title>Horizontal transmission and recombination maintain forever young bacterial symbiont genomes.</title>
        <authorList>
            <person name="Russell S.L."/>
            <person name="Pepper-Tunick E."/>
            <person name="Svedberg J."/>
            <person name="Byrne A."/>
            <person name="Ruelas Castillo J."/>
            <person name="Vollmers C."/>
            <person name="Beinart R.A."/>
            <person name="Corbett-Detig R."/>
        </authorList>
    </citation>
    <scope>NUCLEOTIDE SEQUENCE [LARGE SCALE GENOMIC DNA]</scope>
    <source>
        <strain evidence="2">Monterey_2004</strain>
    </source>
</reference>
<proteinExistence type="predicted"/>
<accession>A0A853G3B7</accession>
<evidence type="ECO:0000259" key="1">
    <source>
        <dbReference type="Pfam" id="PF01755"/>
    </source>
</evidence>
<comment type="caution">
    <text evidence="2">The sequence shown here is derived from an EMBL/GenBank/DDBJ whole genome shotgun (WGS) entry which is preliminary data.</text>
</comment>
<feature type="domain" description="Glycosyl transferase family 25" evidence="1">
    <location>
        <begin position="2"/>
        <end position="164"/>
    </location>
</feature>
<dbReference type="CDD" id="cd06532">
    <property type="entry name" value="Glyco_transf_25"/>
    <property type="match status" value="1"/>
</dbReference>
<protein>
    <submittedName>
        <fullName evidence="2">Glycosyltransferase family 25 protein</fullName>
    </submittedName>
</protein>
<organism evidence="2 3">
    <name type="scientific">Candidatus Vesicomyosocius endoextente</name>
    <dbReference type="NCBI Taxonomy" id="2738853"/>
    <lineage>
        <taxon>Bacteria</taxon>
        <taxon>Pseudomonadati</taxon>
        <taxon>Pseudomonadota</taxon>
        <taxon>Gammaproteobacteria</taxon>
        <taxon>Candidatus Pseudothioglobaceae</taxon>
        <taxon>Candidatus Vesicomyidisocius</taxon>
    </lineage>
</organism>
<name>A0A853G3B7_9GAMM</name>
<gene>
    <name evidence="2" type="ORF">H0A74_04640</name>
</gene>
<dbReference type="EMBL" id="JACCHU010000002">
    <property type="protein sequence ID" value="NYT52834.1"/>
    <property type="molecule type" value="Genomic_DNA"/>
</dbReference>
<sequence length="258" mass="30553">MDIFVINLSNAIKRRQFQEQQLSKLKLDYQIINATTISDITNKTYQKHHYDWQRPMQKTEVACYFSHQTLWSKIIKKNRMALILEDDILLSKYTPNILAKLEKYTNFDMVNLEVFNRKKYVAKKSQPIGHHQLFYLYQDKAGAAAYVLYPNGAKKLLQQQQKNGIALADAHLHNCLELQSYQIEPACAVQVMFCKKYDIKQYNPAISQSFIRYENNNNHLFIFKIKRITVQVKLGLRQLSFIFKAKKRYIKLNNKDFK</sequence>
<dbReference type="Pfam" id="PF01755">
    <property type="entry name" value="Glyco_transf_25"/>
    <property type="match status" value="1"/>
</dbReference>
<evidence type="ECO:0000313" key="3">
    <source>
        <dbReference type="Proteomes" id="UP000525329"/>
    </source>
</evidence>
<evidence type="ECO:0000313" key="2">
    <source>
        <dbReference type="EMBL" id="NYT52834.1"/>
    </source>
</evidence>
<dbReference type="Proteomes" id="UP000525329">
    <property type="component" value="Unassembled WGS sequence"/>
</dbReference>
<dbReference type="InterPro" id="IPR002654">
    <property type="entry name" value="Glyco_trans_25"/>
</dbReference>